<keyword evidence="1" id="KW-0812">Transmembrane</keyword>
<reference evidence="2 3" key="1">
    <citation type="submission" date="2014-07" db="EMBL/GenBank/DDBJ databases">
        <title>Whole Genome Sequence of the Amycolatopsis methanolica 239.</title>
        <authorList>
            <person name="Tang B."/>
        </authorList>
    </citation>
    <scope>NUCLEOTIDE SEQUENCE [LARGE SCALE GENOMIC DNA]</scope>
    <source>
        <strain evidence="2 3">239</strain>
    </source>
</reference>
<dbReference type="PANTHER" id="PTHR42910:SF1">
    <property type="entry name" value="MAJOR FACILITATOR SUPERFAMILY (MFS) PROFILE DOMAIN-CONTAINING PROTEIN"/>
    <property type="match status" value="1"/>
</dbReference>
<evidence type="ECO:0000313" key="2">
    <source>
        <dbReference type="EMBL" id="AIJ23958.1"/>
    </source>
</evidence>
<dbReference type="PATRIC" id="fig|1068978.7.peg.4134"/>
<dbReference type="EMBL" id="CP009110">
    <property type="protein sequence ID" value="AIJ23958.1"/>
    <property type="molecule type" value="Genomic_DNA"/>
</dbReference>
<dbReference type="STRING" id="1068978.AMETH_3866"/>
<organism evidence="2 3">
    <name type="scientific">Amycolatopsis methanolica 239</name>
    <dbReference type="NCBI Taxonomy" id="1068978"/>
    <lineage>
        <taxon>Bacteria</taxon>
        <taxon>Bacillati</taxon>
        <taxon>Actinomycetota</taxon>
        <taxon>Actinomycetes</taxon>
        <taxon>Pseudonocardiales</taxon>
        <taxon>Pseudonocardiaceae</taxon>
        <taxon>Amycolatopsis</taxon>
        <taxon>Amycolatopsis methanolica group</taxon>
    </lineage>
</organism>
<dbReference type="InterPro" id="IPR036259">
    <property type="entry name" value="MFS_trans_sf"/>
</dbReference>
<feature type="transmembrane region" description="Helical" evidence="1">
    <location>
        <begin position="113"/>
        <end position="132"/>
    </location>
</feature>
<protein>
    <submittedName>
        <fullName evidence="2">Major facilitator transporter</fullName>
    </submittedName>
</protein>
<feature type="transmembrane region" description="Helical" evidence="1">
    <location>
        <begin position="54"/>
        <end position="72"/>
    </location>
</feature>
<dbReference type="HOGENOM" id="CLU_1346606_0_0_11"/>
<keyword evidence="1" id="KW-1133">Transmembrane helix</keyword>
<dbReference type="Gene3D" id="1.20.1250.20">
    <property type="entry name" value="MFS general substrate transporter like domains"/>
    <property type="match status" value="1"/>
</dbReference>
<dbReference type="SUPFAM" id="SSF103473">
    <property type="entry name" value="MFS general substrate transporter"/>
    <property type="match status" value="1"/>
</dbReference>
<dbReference type="PANTHER" id="PTHR42910">
    <property type="entry name" value="TRANSPORTER SCO4007-RELATED"/>
    <property type="match status" value="1"/>
</dbReference>
<dbReference type="KEGG" id="amq:AMETH_3866"/>
<evidence type="ECO:0000256" key="1">
    <source>
        <dbReference type="SAM" id="Phobius"/>
    </source>
</evidence>
<proteinExistence type="predicted"/>
<dbReference type="AlphaFoldDB" id="A0A076MSQ8"/>
<evidence type="ECO:0000313" key="3">
    <source>
        <dbReference type="Proteomes" id="UP000062973"/>
    </source>
</evidence>
<keyword evidence="3" id="KW-1185">Reference proteome</keyword>
<sequence length="203" mass="20871">MLLVFAGVRGHRGRRPSGVARDARPRRAGYLATLRGLPGRYLRFPVLRLAAGRGALWFFAFCAVWAGIAVALSQPPFSYSPERIGLYGAAGLLGIVARRIAGVWIDRIGARRVILIGLALAAAAALTLGLCLPNTPLALVCLGLFDAGLVAAQVANQSTVLALDPAAGAAAVDWFGWTATAVVCAAAIVAAAGITAGSRVGSR</sequence>
<feature type="transmembrane region" description="Helical" evidence="1">
    <location>
        <begin position="175"/>
        <end position="197"/>
    </location>
</feature>
<feature type="transmembrane region" description="Helical" evidence="1">
    <location>
        <begin position="84"/>
        <end position="101"/>
    </location>
</feature>
<dbReference type="Proteomes" id="UP000062973">
    <property type="component" value="Chromosome"/>
</dbReference>
<keyword evidence="1" id="KW-0472">Membrane</keyword>
<gene>
    <name evidence="2" type="ORF">AMETH_3866</name>
</gene>
<name>A0A076MSQ8_AMYME</name>
<dbReference type="eggNOG" id="COG2814">
    <property type="taxonomic scope" value="Bacteria"/>
</dbReference>
<accession>A0A076MSQ8</accession>